<dbReference type="Proteomes" id="UP000049685">
    <property type="component" value="Unassembled WGS sequence"/>
</dbReference>
<comment type="caution">
    <text evidence="8">The sequence shown here is derived from an EMBL/GenBank/DDBJ whole genome shotgun (WGS) entry which is preliminary data.</text>
</comment>
<sequence length="400" mass="45199">MAIKFAKRMDGLKGSEIRELLKLTEKPEVISFAGGLPAPELFPVEEMKEISRLVLEESGREALQYTTTEGFGPLREQIAERMNRKLKTNVSKDDLLITSGSQQGLDFAGKIFLNEGDVVLVESPSYLGALNAFKAYCPKFIEVPTDKDGMIIEELEKILETTENVKMIYVIPDFQNPTGKTWSMDRRKKFMDVINKFEIPVVEDNPYGELRFEGEILPSLKGMDEKGLVIFLGSFSKIFCPGYRIGWVCASPEILSKFVFVKQGADLQASTISQREVSKFIDVYDLDAHVEKIKTVYKKRRDLMLSTIDECFPEVVEHTYPEGGLFTWVELPKHLDARKIMEKCLENNVAYVPGGSFFPNGGKENTFRLNYSNMPDEKIVDGVKRLAQALNEALSENVNA</sequence>
<dbReference type="PANTHER" id="PTHR42790">
    <property type="entry name" value="AMINOTRANSFERASE"/>
    <property type="match status" value="1"/>
</dbReference>
<protein>
    <submittedName>
        <fullName evidence="8">Aminotransferase</fullName>
        <ecNumber evidence="8">2.6.1.-</ecNumber>
        <ecNumber evidence="8">2.6.1.39</ecNumber>
    </submittedName>
</protein>
<evidence type="ECO:0000256" key="5">
    <source>
        <dbReference type="ARBA" id="ARBA00022679"/>
    </source>
</evidence>
<dbReference type="GO" id="GO:0030170">
    <property type="term" value="F:pyridoxal phosphate binding"/>
    <property type="evidence" value="ECO:0007669"/>
    <property type="project" value="InterPro"/>
</dbReference>
<dbReference type="EC" id="2.6.1.39" evidence="8"/>
<organism evidence="8 9">
    <name type="scientific">Paraclostridium sordellii</name>
    <name type="common">Clostridium sordellii</name>
    <dbReference type="NCBI Taxonomy" id="1505"/>
    <lineage>
        <taxon>Bacteria</taxon>
        <taxon>Bacillati</taxon>
        <taxon>Bacillota</taxon>
        <taxon>Clostridia</taxon>
        <taxon>Peptostreptococcales</taxon>
        <taxon>Peptostreptococcaceae</taxon>
        <taxon>Paraclostridium</taxon>
    </lineage>
</organism>
<evidence type="ECO:0000256" key="4">
    <source>
        <dbReference type="ARBA" id="ARBA00022576"/>
    </source>
</evidence>
<dbReference type="Pfam" id="PF00155">
    <property type="entry name" value="Aminotran_1_2"/>
    <property type="match status" value="1"/>
</dbReference>
<evidence type="ECO:0000259" key="7">
    <source>
        <dbReference type="Pfam" id="PF00155"/>
    </source>
</evidence>
<evidence type="ECO:0000256" key="6">
    <source>
        <dbReference type="ARBA" id="ARBA00022898"/>
    </source>
</evidence>
<feature type="domain" description="Aminotransferase class I/classII large" evidence="7">
    <location>
        <begin position="50"/>
        <end position="386"/>
    </location>
</feature>
<dbReference type="AlphaFoldDB" id="A0A9P1L3X5"/>
<dbReference type="RefSeq" id="WP_057537372.1">
    <property type="nucleotide sequence ID" value="NZ_CDLK01000052.1"/>
</dbReference>
<reference evidence="9" key="1">
    <citation type="submission" date="2015-01" db="EMBL/GenBank/DDBJ databases">
        <authorList>
            <person name="Aslett A.Martin."/>
            <person name="De Silva Nishadi"/>
        </authorList>
    </citation>
    <scope>NUCLEOTIDE SEQUENCE [LARGE SCALE GENOMIC DNA]</scope>
    <source>
        <strain evidence="9">UMC4404</strain>
    </source>
</reference>
<keyword evidence="5 8" id="KW-0808">Transferase</keyword>
<dbReference type="InterPro" id="IPR004839">
    <property type="entry name" value="Aminotransferase_I/II_large"/>
</dbReference>
<dbReference type="Gene3D" id="3.40.640.10">
    <property type="entry name" value="Type I PLP-dependent aspartate aminotransferase-like (Major domain)"/>
    <property type="match status" value="1"/>
</dbReference>
<evidence type="ECO:0000256" key="1">
    <source>
        <dbReference type="ARBA" id="ARBA00001933"/>
    </source>
</evidence>
<dbReference type="PANTHER" id="PTHR42790:SF19">
    <property type="entry name" value="KYNURENINE_ALPHA-AMINOADIPATE AMINOTRANSFERASE, MITOCHONDRIAL"/>
    <property type="match status" value="1"/>
</dbReference>
<gene>
    <name evidence="8" type="primary">lysN_2</name>
    <name evidence="8" type="ORF">UMC4404_28651</name>
</gene>
<dbReference type="InterPro" id="IPR050859">
    <property type="entry name" value="Class-I_PLP-dep_aminotransf"/>
</dbReference>
<evidence type="ECO:0000256" key="3">
    <source>
        <dbReference type="ARBA" id="ARBA00011738"/>
    </source>
</evidence>
<evidence type="ECO:0000313" key="9">
    <source>
        <dbReference type="Proteomes" id="UP000049685"/>
    </source>
</evidence>
<dbReference type="InterPro" id="IPR015421">
    <property type="entry name" value="PyrdxlP-dep_Trfase_major"/>
</dbReference>
<dbReference type="Gene3D" id="3.90.1150.10">
    <property type="entry name" value="Aspartate Aminotransferase, domain 1"/>
    <property type="match status" value="1"/>
</dbReference>
<dbReference type="CDD" id="cd00609">
    <property type="entry name" value="AAT_like"/>
    <property type="match status" value="1"/>
</dbReference>
<comment type="cofactor">
    <cofactor evidence="1">
        <name>pyridoxal 5'-phosphate</name>
        <dbReference type="ChEBI" id="CHEBI:597326"/>
    </cofactor>
</comment>
<accession>A0A9P1L3X5</accession>
<name>A0A9P1L3X5_PARSO</name>
<dbReference type="InterPro" id="IPR015424">
    <property type="entry name" value="PyrdxlP-dep_Trfase"/>
</dbReference>
<keyword evidence="4 8" id="KW-0032">Aminotransferase</keyword>
<dbReference type="GO" id="GO:0047536">
    <property type="term" value="F:2-aminoadipate transaminase activity"/>
    <property type="evidence" value="ECO:0007669"/>
    <property type="project" value="UniProtKB-EC"/>
</dbReference>
<evidence type="ECO:0000313" key="8">
    <source>
        <dbReference type="EMBL" id="CEO35852.1"/>
    </source>
</evidence>
<dbReference type="GO" id="GO:1901605">
    <property type="term" value="P:alpha-amino acid metabolic process"/>
    <property type="evidence" value="ECO:0007669"/>
    <property type="project" value="TreeGrafter"/>
</dbReference>
<comment type="subunit">
    <text evidence="3">Homodimer.</text>
</comment>
<comment type="similarity">
    <text evidence="2">Belongs to the class-I pyridoxal-phosphate-dependent aminotransferase family.</text>
</comment>
<dbReference type="FunFam" id="3.40.640.10:FF:000053">
    <property type="entry name" value="Aminotransferase, class I"/>
    <property type="match status" value="1"/>
</dbReference>
<proteinExistence type="inferred from homology"/>
<dbReference type="EC" id="2.6.1.-" evidence="8"/>
<dbReference type="SUPFAM" id="SSF53383">
    <property type="entry name" value="PLP-dependent transferases"/>
    <property type="match status" value="1"/>
</dbReference>
<evidence type="ECO:0000256" key="2">
    <source>
        <dbReference type="ARBA" id="ARBA00007441"/>
    </source>
</evidence>
<dbReference type="InterPro" id="IPR015422">
    <property type="entry name" value="PyrdxlP-dep_Trfase_small"/>
</dbReference>
<dbReference type="EMBL" id="CDNY01000028">
    <property type="protein sequence ID" value="CEO35852.1"/>
    <property type="molecule type" value="Genomic_DNA"/>
</dbReference>
<keyword evidence="6" id="KW-0663">Pyridoxal phosphate</keyword>